<dbReference type="EMBL" id="BSSU01000005">
    <property type="protein sequence ID" value="GLX81705.1"/>
    <property type="molecule type" value="Genomic_DNA"/>
</dbReference>
<dbReference type="InterPro" id="IPR023991">
    <property type="entry name" value="Bacteriocin_IIb_lactobn/cerein"/>
</dbReference>
<dbReference type="NCBIfam" id="TIGR03949">
    <property type="entry name" value="bact_IIb_cerein"/>
    <property type="match status" value="1"/>
</dbReference>
<gene>
    <name evidence="2" type="ORF">theurythT_11570</name>
</gene>
<evidence type="ECO:0000313" key="2">
    <source>
        <dbReference type="EMBL" id="GLX81705.1"/>
    </source>
</evidence>
<feature type="transmembrane region" description="Helical" evidence="1">
    <location>
        <begin position="12"/>
        <end position="29"/>
    </location>
</feature>
<keyword evidence="1" id="KW-0472">Membrane</keyword>
<keyword evidence="1" id="KW-0812">Transmembrane</keyword>
<evidence type="ECO:0008006" key="4">
    <source>
        <dbReference type="Google" id="ProtNLM"/>
    </source>
</evidence>
<name>A0ABQ6H0P4_9GAMM</name>
<comment type="caution">
    <text evidence="2">The sequence shown here is derived from an EMBL/GenBank/DDBJ whole genome shotgun (WGS) entry which is preliminary data.</text>
</comment>
<keyword evidence="1" id="KW-1133">Transmembrane helix</keyword>
<dbReference type="Proteomes" id="UP001157133">
    <property type="component" value="Unassembled WGS sequence"/>
</dbReference>
<accession>A0ABQ6H0P4</accession>
<protein>
    <recommendedName>
        <fullName evidence="4">Class IIb bacteriocin, lactobin A/cerein 7B family</fullName>
    </recommendedName>
</protein>
<dbReference type="RefSeq" id="WP_284207045.1">
    <property type="nucleotide sequence ID" value="NZ_BSSU01000005.1"/>
</dbReference>
<sequence length="59" mass="6172">MRELSINEVKEVNGGVLPVAAVILIVRAGQLATKVAKNKKVQEAAGIAIGAVASWFVQD</sequence>
<proteinExistence type="predicted"/>
<organism evidence="2 3">
    <name type="scientific">Thalassotalea eurytherma</name>
    <dbReference type="NCBI Taxonomy" id="1144278"/>
    <lineage>
        <taxon>Bacteria</taxon>
        <taxon>Pseudomonadati</taxon>
        <taxon>Pseudomonadota</taxon>
        <taxon>Gammaproteobacteria</taxon>
        <taxon>Alteromonadales</taxon>
        <taxon>Colwelliaceae</taxon>
        <taxon>Thalassotalea</taxon>
    </lineage>
</organism>
<reference evidence="2 3" key="1">
    <citation type="submission" date="2023-03" db="EMBL/GenBank/DDBJ databases">
        <title>Draft genome sequence of Thalassotalea eurytherma JCM 18482T.</title>
        <authorList>
            <person name="Sawabe T."/>
        </authorList>
    </citation>
    <scope>NUCLEOTIDE SEQUENCE [LARGE SCALE GENOMIC DNA]</scope>
    <source>
        <strain evidence="2 3">JCM 18482</strain>
    </source>
</reference>
<evidence type="ECO:0000256" key="1">
    <source>
        <dbReference type="SAM" id="Phobius"/>
    </source>
</evidence>
<evidence type="ECO:0000313" key="3">
    <source>
        <dbReference type="Proteomes" id="UP001157133"/>
    </source>
</evidence>
<keyword evidence="3" id="KW-1185">Reference proteome</keyword>